<evidence type="ECO:0000313" key="7">
    <source>
        <dbReference type="EMBL" id="TDC68287.1"/>
    </source>
</evidence>
<sequence length="211" mass="22378">MTVSVSRREIVSSLTCSRYAPPRRAWPPARGRELAQCDDTATQREGKRAERRTRWARRPGDLIGISTWDETLLAAVESMRPARAPGAARVVQLTGGAGDPQGRVRATRLTAGLAEVTGATPLFVRAPGVVGSTEARLSLLNDPAVREISQAWQRLTAVLVGIGSLEPSPLLRLSGNAVTEEDIARRCVAAGSPPSSPASPRPAACSTGREP</sequence>
<dbReference type="GO" id="GO:0003677">
    <property type="term" value="F:DNA binding"/>
    <property type="evidence" value="ECO:0007669"/>
    <property type="project" value="UniProtKB-KW"/>
</dbReference>
<dbReference type="SUPFAM" id="SSF100950">
    <property type="entry name" value="NagB/RpiA/CoA transferase-like"/>
    <property type="match status" value="1"/>
</dbReference>
<feature type="compositionally biased region" description="Low complexity" evidence="5">
    <location>
        <begin position="201"/>
        <end position="211"/>
    </location>
</feature>
<dbReference type="InterPro" id="IPR037171">
    <property type="entry name" value="NagB/RpiA_transferase-like"/>
</dbReference>
<dbReference type="InterPro" id="IPR051054">
    <property type="entry name" value="SorC_transcr_regulators"/>
</dbReference>
<dbReference type="RefSeq" id="WP_132820883.1">
    <property type="nucleotide sequence ID" value="NZ_SMKI01000382.1"/>
</dbReference>
<dbReference type="AlphaFoldDB" id="A0A4R4SVW8"/>
<gene>
    <name evidence="7" type="ORF">E1283_27605</name>
</gene>
<evidence type="ECO:0000256" key="4">
    <source>
        <dbReference type="ARBA" id="ARBA00023163"/>
    </source>
</evidence>
<dbReference type="Pfam" id="PF04198">
    <property type="entry name" value="Sugar-bind"/>
    <property type="match status" value="1"/>
</dbReference>
<keyword evidence="3" id="KW-0238">DNA-binding</keyword>
<organism evidence="7 8">
    <name type="scientific">Streptomyces hainanensis</name>
    <dbReference type="NCBI Taxonomy" id="402648"/>
    <lineage>
        <taxon>Bacteria</taxon>
        <taxon>Bacillati</taxon>
        <taxon>Actinomycetota</taxon>
        <taxon>Actinomycetes</taxon>
        <taxon>Kitasatosporales</taxon>
        <taxon>Streptomycetaceae</taxon>
        <taxon>Streptomyces</taxon>
    </lineage>
</organism>
<feature type="domain" description="Sugar-binding" evidence="6">
    <location>
        <begin position="55"/>
        <end position="170"/>
    </location>
</feature>
<keyword evidence="4" id="KW-0804">Transcription</keyword>
<evidence type="ECO:0000256" key="2">
    <source>
        <dbReference type="ARBA" id="ARBA00023015"/>
    </source>
</evidence>
<keyword evidence="8" id="KW-1185">Reference proteome</keyword>
<evidence type="ECO:0000256" key="3">
    <source>
        <dbReference type="ARBA" id="ARBA00023125"/>
    </source>
</evidence>
<protein>
    <recommendedName>
        <fullName evidence="6">Sugar-binding domain-containing protein</fullName>
    </recommendedName>
</protein>
<dbReference type="OrthoDB" id="186585at2"/>
<evidence type="ECO:0000313" key="8">
    <source>
        <dbReference type="Proteomes" id="UP000295345"/>
    </source>
</evidence>
<feature type="region of interest" description="Disordered" evidence="5">
    <location>
        <begin position="188"/>
        <end position="211"/>
    </location>
</feature>
<proteinExistence type="inferred from homology"/>
<keyword evidence="2" id="KW-0805">Transcription regulation</keyword>
<evidence type="ECO:0000256" key="1">
    <source>
        <dbReference type="ARBA" id="ARBA00010466"/>
    </source>
</evidence>
<evidence type="ECO:0000259" key="6">
    <source>
        <dbReference type="Pfam" id="PF04198"/>
    </source>
</evidence>
<dbReference type="Proteomes" id="UP000295345">
    <property type="component" value="Unassembled WGS sequence"/>
</dbReference>
<comment type="similarity">
    <text evidence="1">Belongs to the SorC transcriptional regulatory family.</text>
</comment>
<dbReference type="EMBL" id="SMKI01000382">
    <property type="protein sequence ID" value="TDC68287.1"/>
    <property type="molecule type" value="Genomic_DNA"/>
</dbReference>
<dbReference type="GO" id="GO:0030246">
    <property type="term" value="F:carbohydrate binding"/>
    <property type="evidence" value="ECO:0007669"/>
    <property type="project" value="InterPro"/>
</dbReference>
<accession>A0A4R4SVW8</accession>
<dbReference type="PANTHER" id="PTHR34294">
    <property type="entry name" value="TRANSCRIPTIONAL REGULATOR-RELATED"/>
    <property type="match status" value="1"/>
</dbReference>
<evidence type="ECO:0000256" key="5">
    <source>
        <dbReference type="SAM" id="MobiDB-lite"/>
    </source>
</evidence>
<reference evidence="7 8" key="1">
    <citation type="submission" date="2019-03" db="EMBL/GenBank/DDBJ databases">
        <title>Draft genome sequences of novel Actinobacteria.</title>
        <authorList>
            <person name="Sahin N."/>
            <person name="Ay H."/>
            <person name="Saygin H."/>
        </authorList>
    </citation>
    <scope>NUCLEOTIDE SEQUENCE [LARGE SCALE GENOMIC DNA]</scope>
    <source>
        <strain evidence="7 8">DSM 41900</strain>
    </source>
</reference>
<dbReference type="InterPro" id="IPR007324">
    <property type="entry name" value="Sugar-bd_dom_put"/>
</dbReference>
<dbReference type="Gene3D" id="3.40.50.1360">
    <property type="match status" value="1"/>
</dbReference>
<name>A0A4R4SVW8_9ACTN</name>
<comment type="caution">
    <text evidence="7">The sequence shown here is derived from an EMBL/GenBank/DDBJ whole genome shotgun (WGS) entry which is preliminary data.</text>
</comment>